<feature type="non-terminal residue" evidence="6">
    <location>
        <position position="1"/>
    </location>
</feature>
<comment type="caution">
    <text evidence="6">The sequence shown here is derived from an EMBL/GenBank/DDBJ whole genome shotgun (WGS) entry which is preliminary data.</text>
</comment>
<evidence type="ECO:0000256" key="1">
    <source>
        <dbReference type="ARBA" id="ARBA00004613"/>
    </source>
</evidence>
<evidence type="ECO:0008006" key="9">
    <source>
        <dbReference type="Google" id="ProtNLM"/>
    </source>
</evidence>
<proteinExistence type="inferred from homology"/>
<evidence type="ECO:0000256" key="2">
    <source>
        <dbReference type="ARBA" id="ARBA00010112"/>
    </source>
</evidence>
<name>A0AA36CD25_9BILA</name>
<dbReference type="InterPro" id="IPR038479">
    <property type="entry name" value="Transthyretin-like_sf"/>
</dbReference>
<dbReference type="Pfam" id="PF01060">
    <property type="entry name" value="TTR-52"/>
    <property type="match status" value="1"/>
</dbReference>
<dbReference type="Gene3D" id="2.60.40.3330">
    <property type="match status" value="1"/>
</dbReference>
<dbReference type="EMBL" id="CATQJA010001331">
    <property type="protein sequence ID" value="CAJ0566779.1"/>
    <property type="molecule type" value="Genomic_DNA"/>
</dbReference>
<dbReference type="GO" id="GO:0005576">
    <property type="term" value="C:extracellular region"/>
    <property type="evidence" value="ECO:0007669"/>
    <property type="project" value="UniProtKB-SubCell"/>
</dbReference>
<organism evidence="6 8">
    <name type="scientific">Mesorhabditis spiculigera</name>
    <dbReference type="NCBI Taxonomy" id="96644"/>
    <lineage>
        <taxon>Eukaryota</taxon>
        <taxon>Metazoa</taxon>
        <taxon>Ecdysozoa</taxon>
        <taxon>Nematoda</taxon>
        <taxon>Chromadorea</taxon>
        <taxon>Rhabditida</taxon>
        <taxon>Rhabditina</taxon>
        <taxon>Rhabditomorpha</taxon>
        <taxon>Rhabditoidea</taxon>
        <taxon>Rhabditidae</taxon>
        <taxon>Mesorhabditinae</taxon>
        <taxon>Mesorhabditis</taxon>
    </lineage>
</organism>
<dbReference type="EMBL" id="CATQJA010002635">
    <property type="protein sequence ID" value="CAJ0575079.1"/>
    <property type="molecule type" value="Genomic_DNA"/>
</dbReference>
<evidence type="ECO:0000256" key="5">
    <source>
        <dbReference type="SAM" id="SignalP"/>
    </source>
</evidence>
<evidence type="ECO:0000313" key="8">
    <source>
        <dbReference type="Proteomes" id="UP001177023"/>
    </source>
</evidence>
<dbReference type="InterPro" id="IPR001534">
    <property type="entry name" value="Transthyretin-like"/>
</dbReference>
<feature type="chain" id="PRO_5041588873" description="Transthyretin-like family protein" evidence="5">
    <location>
        <begin position="16"/>
        <end position="131"/>
    </location>
</feature>
<dbReference type="GO" id="GO:0009986">
    <property type="term" value="C:cell surface"/>
    <property type="evidence" value="ECO:0007669"/>
    <property type="project" value="InterPro"/>
</dbReference>
<keyword evidence="4 5" id="KW-0732">Signal</keyword>
<evidence type="ECO:0000256" key="3">
    <source>
        <dbReference type="ARBA" id="ARBA00022525"/>
    </source>
</evidence>
<gene>
    <name evidence="7" type="ORF">MSPICULIGERA_LOCUS13395</name>
    <name evidence="6" type="ORF">MSPICULIGERA_LOCUS5368</name>
</gene>
<comment type="subcellular location">
    <subcellularLocation>
        <location evidence="1">Secreted</location>
    </subcellularLocation>
</comment>
<accession>A0AA36CD25</accession>
<keyword evidence="8" id="KW-1185">Reference proteome</keyword>
<reference evidence="6" key="1">
    <citation type="submission" date="2023-06" db="EMBL/GenBank/DDBJ databases">
        <authorList>
            <person name="Delattre M."/>
        </authorList>
    </citation>
    <scope>NUCLEOTIDE SEQUENCE</scope>
    <source>
        <strain evidence="6">AF72</strain>
    </source>
</reference>
<feature type="signal peptide" evidence="5">
    <location>
        <begin position="1"/>
        <end position="15"/>
    </location>
</feature>
<sequence>MKLLVFASLLCLVVAEWETSSNITVTGTVVCQSRRQPGIRIDLMSTGVITNDLLNSTTSTPQGDFTIFGHKKEFGELEPLLYIYHNCRTIRQGCQTRSVYPVPQSDLLGVYDMTFVILDVVTADETAVNCQ</sequence>
<evidence type="ECO:0000256" key="4">
    <source>
        <dbReference type="ARBA" id="ARBA00022729"/>
    </source>
</evidence>
<evidence type="ECO:0000313" key="7">
    <source>
        <dbReference type="EMBL" id="CAJ0575079.1"/>
    </source>
</evidence>
<comment type="similarity">
    <text evidence="2">Belongs to the nematode transthyretin-like family.</text>
</comment>
<evidence type="ECO:0000313" key="6">
    <source>
        <dbReference type="EMBL" id="CAJ0566779.1"/>
    </source>
</evidence>
<dbReference type="PANTHER" id="PTHR21700">
    <property type="entry name" value="TRANSTHYRETIN-LIKE FAMILY PROTEIN-RELATED"/>
    <property type="match status" value="1"/>
</dbReference>
<dbReference type="AlphaFoldDB" id="A0AA36CD25"/>
<protein>
    <recommendedName>
        <fullName evidence="9">Transthyretin-like family protein</fullName>
    </recommendedName>
</protein>
<dbReference type="Proteomes" id="UP001177023">
    <property type="component" value="Unassembled WGS sequence"/>
</dbReference>
<keyword evidence="3" id="KW-0964">Secreted</keyword>